<feature type="transmembrane region" description="Helical" evidence="1">
    <location>
        <begin position="45"/>
        <end position="65"/>
    </location>
</feature>
<feature type="transmembrane region" description="Helical" evidence="1">
    <location>
        <begin position="159"/>
        <end position="178"/>
    </location>
</feature>
<dbReference type="AlphaFoldDB" id="A0A9Q9C4Y8"/>
<evidence type="ECO:0000313" key="2">
    <source>
        <dbReference type="EMBL" id="UTX43770.1"/>
    </source>
</evidence>
<protein>
    <submittedName>
        <fullName evidence="2">Uncharacterized protein</fullName>
    </submittedName>
</protein>
<dbReference type="EMBL" id="CP075154">
    <property type="protein sequence ID" value="UTX43770.1"/>
    <property type="molecule type" value="Genomic_DNA"/>
</dbReference>
<gene>
    <name evidence="2" type="ORF">GPU96_08g15440</name>
</gene>
<proteinExistence type="predicted"/>
<keyword evidence="1" id="KW-1133">Transmembrane helix</keyword>
<sequence length="302" mass="35545">MNSFRREELLGKGEKLSFTYLLLRLFVIGIGFYRKNLIGSTMTIIRPMCLSLSLTNIYMFIYLENAISRKNLEQCKAYWFIIVMASLEASVVVETIFKFGEKDLETILFSIVYLGLCLCEFTNIHSICREFGDMFELFYFRHGGASTKMKIAYKTRARYDAAKFLMILATIQGVYLQIEGLKHCVDDSVGIAHIIVDHLIEVITLFLMLVRQNEEDEEQRMALIMTVVINIIYSMHLIDKYSSNKKICYDLKRFFIIRNYFEAAINIVFLYYSIMDYRYFGFGLKEVFFPTNRRRRPLSMRI</sequence>
<feature type="transmembrane region" description="Helical" evidence="1">
    <location>
        <begin position="16"/>
        <end position="33"/>
    </location>
</feature>
<feature type="transmembrane region" description="Helical" evidence="1">
    <location>
        <begin position="221"/>
        <end position="238"/>
    </location>
</feature>
<name>A0A9Q9C4Y8_ENCHE</name>
<organism evidence="2 3">
    <name type="scientific">Encephalitozoon hellem</name>
    <name type="common">Microsporidian parasite</name>
    <dbReference type="NCBI Taxonomy" id="27973"/>
    <lineage>
        <taxon>Eukaryota</taxon>
        <taxon>Fungi</taxon>
        <taxon>Fungi incertae sedis</taxon>
        <taxon>Microsporidia</taxon>
        <taxon>Unikaryonidae</taxon>
        <taxon>Encephalitozoon</taxon>
    </lineage>
</organism>
<dbReference type="Proteomes" id="UP001059546">
    <property type="component" value="Chromosome VIII"/>
</dbReference>
<feature type="transmembrane region" description="Helical" evidence="1">
    <location>
        <begin position="77"/>
        <end position="100"/>
    </location>
</feature>
<feature type="transmembrane region" description="Helical" evidence="1">
    <location>
        <begin position="106"/>
        <end position="124"/>
    </location>
</feature>
<keyword evidence="1" id="KW-0812">Transmembrane</keyword>
<reference evidence="2" key="1">
    <citation type="submission" date="2021-05" db="EMBL/GenBank/DDBJ databases">
        <title>Encephalitozoon hellem ATCC 50604 Complete Genome.</title>
        <authorList>
            <person name="Mascarenhas dos Santos A.C."/>
            <person name="Julian A.T."/>
            <person name="Pombert J.-F."/>
        </authorList>
    </citation>
    <scope>NUCLEOTIDE SEQUENCE</scope>
    <source>
        <strain evidence="2">ATCC 50604</strain>
    </source>
</reference>
<evidence type="ECO:0000313" key="3">
    <source>
        <dbReference type="Proteomes" id="UP001059546"/>
    </source>
</evidence>
<keyword evidence="1" id="KW-0472">Membrane</keyword>
<evidence type="ECO:0000256" key="1">
    <source>
        <dbReference type="SAM" id="Phobius"/>
    </source>
</evidence>
<feature type="transmembrane region" description="Helical" evidence="1">
    <location>
        <begin position="190"/>
        <end position="209"/>
    </location>
</feature>
<feature type="transmembrane region" description="Helical" evidence="1">
    <location>
        <begin position="258"/>
        <end position="275"/>
    </location>
</feature>
<accession>A0A9Q9C4Y8</accession>